<keyword evidence="3" id="KW-1185">Reference proteome</keyword>
<dbReference type="Gene3D" id="3.40.50.1580">
    <property type="entry name" value="Nucleoside phosphorylase domain"/>
    <property type="match status" value="1"/>
</dbReference>
<feature type="signal peptide" evidence="1">
    <location>
        <begin position="1"/>
        <end position="26"/>
    </location>
</feature>
<protein>
    <submittedName>
        <fullName evidence="2">Purine nucleoside permease</fullName>
    </submittedName>
</protein>
<dbReference type="Pfam" id="PF06516">
    <property type="entry name" value="NUP"/>
    <property type="match status" value="1"/>
</dbReference>
<evidence type="ECO:0000256" key="1">
    <source>
        <dbReference type="SAM" id="SignalP"/>
    </source>
</evidence>
<organism evidence="2 3">
    <name type="scientific">Chitinivorax tropicus</name>
    <dbReference type="NCBI Taxonomy" id="714531"/>
    <lineage>
        <taxon>Bacteria</taxon>
        <taxon>Pseudomonadati</taxon>
        <taxon>Pseudomonadota</taxon>
        <taxon>Betaproteobacteria</taxon>
        <taxon>Chitinivorax</taxon>
    </lineage>
</organism>
<dbReference type="GO" id="GO:0003824">
    <property type="term" value="F:catalytic activity"/>
    <property type="evidence" value="ECO:0007669"/>
    <property type="project" value="InterPro"/>
</dbReference>
<keyword evidence="1" id="KW-0732">Signal</keyword>
<dbReference type="EMBL" id="JACHHY010000008">
    <property type="protein sequence ID" value="MBB5018275.1"/>
    <property type="molecule type" value="Genomic_DNA"/>
</dbReference>
<name>A0A840MLA2_9PROT</name>
<dbReference type="InterPro" id="IPR009486">
    <property type="entry name" value="Pur_nuclsid_perm"/>
</dbReference>
<comment type="caution">
    <text evidence="2">The sequence shown here is derived from an EMBL/GenBank/DDBJ whole genome shotgun (WGS) entry which is preliminary data.</text>
</comment>
<dbReference type="PIRSF" id="PIRSF013171">
    <property type="entry name" value="Pur_nuclsid_perm"/>
    <property type="match status" value="1"/>
</dbReference>
<feature type="chain" id="PRO_5032570102" evidence="1">
    <location>
        <begin position="27"/>
        <end position="351"/>
    </location>
</feature>
<evidence type="ECO:0000313" key="2">
    <source>
        <dbReference type="EMBL" id="MBB5018275.1"/>
    </source>
</evidence>
<dbReference type="RefSeq" id="WP_184037314.1">
    <property type="nucleotide sequence ID" value="NZ_JACHHY010000008.1"/>
</dbReference>
<dbReference type="GO" id="GO:0009116">
    <property type="term" value="P:nucleoside metabolic process"/>
    <property type="evidence" value="ECO:0007669"/>
    <property type="project" value="InterPro"/>
</dbReference>
<reference evidence="2 3" key="1">
    <citation type="submission" date="2020-08" db="EMBL/GenBank/DDBJ databases">
        <title>Genomic Encyclopedia of Type Strains, Phase IV (KMG-IV): sequencing the most valuable type-strain genomes for metagenomic binning, comparative biology and taxonomic classification.</title>
        <authorList>
            <person name="Goeker M."/>
        </authorList>
    </citation>
    <scope>NUCLEOTIDE SEQUENCE [LARGE SCALE GENOMIC DNA]</scope>
    <source>
        <strain evidence="2 3">DSM 27165</strain>
    </source>
</reference>
<gene>
    <name evidence="2" type="ORF">HNQ59_001563</name>
</gene>
<accession>A0A840MLA2</accession>
<evidence type="ECO:0000313" key="3">
    <source>
        <dbReference type="Proteomes" id="UP000575898"/>
    </source>
</evidence>
<sequence length="351" mass="38019">MKNKSTLYKALAVSACVAAGALLTGAGSPQPGEAGGPKRPVKALIISMFEPEAKPWLDKLNLTQEYAVPGLSPDFPTVRCNKDDVCQMTTGMGHANAAASMAALVFSGRFDLSKSYFLIAGIAGIDPKQGTLGTATWSRYLVDFSIAWELDSRSIPSSWTTGYFGINTKGPGIKPPLDYKTEVFQLNEALLQKALALSKNAQLDDSDVAKAYRVKYGFAPANQPPTVVQCDTLAGDTWWHGELLGKQAEEWTKLLTDGKGTYCTTQQEDNATYEALKRGANEGLLDINRVAVLRTAANFDRPHKGQSAYESLALTDSGGFVPSTNNLYRAGWPLINDIVTNWEQWKSGVPR</sequence>
<dbReference type="GO" id="GO:0055085">
    <property type="term" value="P:transmembrane transport"/>
    <property type="evidence" value="ECO:0007669"/>
    <property type="project" value="InterPro"/>
</dbReference>
<dbReference type="PANTHER" id="PTHR38643">
    <property type="entry name" value="PURINE NUCLEOSIDE PERMEASE C285.05-RELATED"/>
    <property type="match status" value="1"/>
</dbReference>
<dbReference type="AlphaFoldDB" id="A0A840MLA2"/>
<proteinExistence type="predicted"/>
<dbReference type="Proteomes" id="UP000575898">
    <property type="component" value="Unassembled WGS sequence"/>
</dbReference>
<dbReference type="InterPro" id="IPR035994">
    <property type="entry name" value="Nucleoside_phosphorylase_sf"/>
</dbReference>
<dbReference type="PANTHER" id="PTHR38643:SF1">
    <property type="entry name" value="PURINE NUCLEOSIDE PERMEASE C285.05-RELATED"/>
    <property type="match status" value="1"/>
</dbReference>